<dbReference type="Proteomes" id="UP000633601">
    <property type="component" value="Unassembled WGS sequence"/>
</dbReference>
<gene>
    <name evidence="1" type="ORF">H9640_18480</name>
</gene>
<evidence type="ECO:0000313" key="1">
    <source>
        <dbReference type="EMBL" id="MBD8000538.1"/>
    </source>
</evidence>
<proteinExistence type="predicted"/>
<dbReference type="EMBL" id="JACSQE010000019">
    <property type="protein sequence ID" value="MBD8000538.1"/>
    <property type="molecule type" value="Genomic_DNA"/>
</dbReference>
<reference evidence="1 2" key="1">
    <citation type="submission" date="2020-08" db="EMBL/GenBank/DDBJ databases">
        <title>A Genomic Blueprint of the Chicken Gut Microbiome.</title>
        <authorList>
            <person name="Gilroy R."/>
            <person name="Ravi A."/>
            <person name="Getino M."/>
            <person name="Pursley I."/>
            <person name="Horton D.L."/>
            <person name="Alikhan N.-F."/>
            <person name="Baker D."/>
            <person name="Gharbi K."/>
            <person name="Hall N."/>
            <person name="Watson M."/>
            <person name="Adriaenssens E.M."/>
            <person name="Foster-Nyarko E."/>
            <person name="Jarju S."/>
            <person name="Secka A."/>
            <person name="Antonio M."/>
            <person name="Oren A."/>
            <person name="Chaudhuri R."/>
            <person name="La Ragione R.M."/>
            <person name="Hildebrand F."/>
            <person name="Pallen M.J."/>
        </authorList>
    </citation>
    <scope>NUCLEOTIDE SEQUENCE [LARGE SCALE GENOMIC DNA]</scope>
    <source>
        <strain evidence="1 2">Sa2CUA8</strain>
    </source>
</reference>
<evidence type="ECO:0000313" key="2">
    <source>
        <dbReference type="Proteomes" id="UP000633601"/>
    </source>
</evidence>
<sequence>MTTPENRRAGFLLIAATLVMLALLALLEGCVGDARGNPAGPGADGSSVQDAAATAPAHEELAVATGEKIAAEDVDRLPDGKRAFALPDGSRVVVTSDEPLPERVRSYVQGQVDKSVQDPGVPDQIVTNRSLIVDTAQGIARKIGLQTGKQIVFVYPLVGSCPAGTAPVLGWAHTSITFYDTFDCDVLATREEAEARVAATVAAQKDPERYQVFVRE</sequence>
<accession>A0ABR8V6Y3</accession>
<organism evidence="1 2">
    <name type="scientific">Oerskovia gallyi</name>
    <dbReference type="NCBI Taxonomy" id="2762226"/>
    <lineage>
        <taxon>Bacteria</taxon>
        <taxon>Bacillati</taxon>
        <taxon>Actinomycetota</taxon>
        <taxon>Actinomycetes</taxon>
        <taxon>Micrococcales</taxon>
        <taxon>Cellulomonadaceae</taxon>
        <taxon>Oerskovia</taxon>
    </lineage>
</organism>
<keyword evidence="2" id="KW-1185">Reference proteome</keyword>
<protein>
    <submittedName>
        <fullName evidence="1">Uncharacterized protein</fullName>
    </submittedName>
</protein>
<name>A0ABR8V6Y3_9CELL</name>
<dbReference type="RefSeq" id="WP_191792241.1">
    <property type="nucleotide sequence ID" value="NZ_JACSQE010000019.1"/>
</dbReference>
<comment type="caution">
    <text evidence="1">The sequence shown here is derived from an EMBL/GenBank/DDBJ whole genome shotgun (WGS) entry which is preliminary data.</text>
</comment>